<dbReference type="PANTHER" id="PTHR43863">
    <property type="entry name" value="HYDROLASE, PUTATIVE (AFU_ORTHOLOGUE AFUA_1G03140)-RELATED"/>
    <property type="match status" value="1"/>
</dbReference>
<organism evidence="6 7">
    <name type="scientific">Qingrenia yutianensis</name>
    <dbReference type="NCBI Taxonomy" id="2763676"/>
    <lineage>
        <taxon>Bacteria</taxon>
        <taxon>Bacillati</taxon>
        <taxon>Bacillota</taxon>
        <taxon>Clostridia</taxon>
        <taxon>Eubacteriales</taxon>
        <taxon>Oscillospiraceae</taxon>
        <taxon>Qingrenia</taxon>
    </lineage>
</organism>
<dbReference type="InterPro" id="IPR048395">
    <property type="entry name" value="Glyco_hydro_31_C"/>
</dbReference>
<feature type="domain" description="Glycoside hydrolase family 31 TIM barrel" evidence="3">
    <location>
        <begin position="188"/>
        <end position="492"/>
    </location>
</feature>
<comment type="similarity">
    <text evidence="1 2">Belongs to the glycosyl hydrolase 31 family.</text>
</comment>
<accession>A0A926IN35</accession>
<dbReference type="CDD" id="cd06595">
    <property type="entry name" value="GH31_u1"/>
    <property type="match status" value="1"/>
</dbReference>
<dbReference type="Proteomes" id="UP000647416">
    <property type="component" value="Unassembled WGS sequence"/>
</dbReference>
<name>A0A926IN35_9FIRM</name>
<dbReference type="Pfam" id="PF01055">
    <property type="entry name" value="Glyco_hydro_31_2nd"/>
    <property type="match status" value="1"/>
</dbReference>
<dbReference type="InterPro" id="IPR051816">
    <property type="entry name" value="Glycosyl_Hydrolase_31"/>
</dbReference>
<dbReference type="Pfam" id="PF17137">
    <property type="entry name" value="DUF5110"/>
    <property type="match status" value="1"/>
</dbReference>
<evidence type="ECO:0000313" key="6">
    <source>
        <dbReference type="EMBL" id="MBC8596697.1"/>
    </source>
</evidence>
<evidence type="ECO:0000259" key="5">
    <source>
        <dbReference type="Pfam" id="PF21365"/>
    </source>
</evidence>
<dbReference type="Gene3D" id="3.20.20.80">
    <property type="entry name" value="Glycosidases"/>
    <property type="match status" value="1"/>
</dbReference>
<keyword evidence="2" id="KW-0326">Glycosidase</keyword>
<evidence type="ECO:0000259" key="3">
    <source>
        <dbReference type="Pfam" id="PF01055"/>
    </source>
</evidence>
<keyword evidence="2" id="KW-0378">Hydrolase</keyword>
<comment type="caution">
    <text evidence="6">The sequence shown here is derived from an EMBL/GenBank/DDBJ whole genome shotgun (WGS) entry which is preliminary data.</text>
</comment>
<dbReference type="Pfam" id="PF21365">
    <property type="entry name" value="Glyco_hydro_31_3rd"/>
    <property type="match status" value="1"/>
</dbReference>
<dbReference type="GO" id="GO:0005975">
    <property type="term" value="P:carbohydrate metabolic process"/>
    <property type="evidence" value="ECO:0007669"/>
    <property type="project" value="InterPro"/>
</dbReference>
<dbReference type="SUPFAM" id="SSF51445">
    <property type="entry name" value="(Trans)glycosidases"/>
    <property type="match status" value="1"/>
</dbReference>
<dbReference type="SUPFAM" id="SSF51011">
    <property type="entry name" value="Glycosyl hydrolase domain"/>
    <property type="match status" value="1"/>
</dbReference>
<reference evidence="6" key="1">
    <citation type="submission" date="2020-08" db="EMBL/GenBank/DDBJ databases">
        <title>Genome public.</title>
        <authorList>
            <person name="Liu C."/>
            <person name="Sun Q."/>
        </authorList>
    </citation>
    <scope>NUCLEOTIDE SEQUENCE</scope>
    <source>
        <strain evidence="6">NSJ-50</strain>
    </source>
</reference>
<feature type="domain" description="DUF5110" evidence="4">
    <location>
        <begin position="605"/>
        <end position="673"/>
    </location>
</feature>
<evidence type="ECO:0000256" key="1">
    <source>
        <dbReference type="ARBA" id="ARBA00007806"/>
    </source>
</evidence>
<dbReference type="AlphaFoldDB" id="A0A926IN35"/>
<dbReference type="InterPro" id="IPR000322">
    <property type="entry name" value="Glyco_hydro_31_TIM"/>
</dbReference>
<sequence>MTNPIANKNAVIRGDKYRFTVLTDRLLRLEYDEDGIFEDRATQCVVNRNFPVPEFSVKEKDGVLTIETNCLRLEYRGGKFTRNTLNITYCGRMGKIVGTGGAYYFGDENITPFRGTIRTLDGVNGAKELPPSIMSNRRMTHFDDSESLALTDDFVKVRKKGIVDTYVFGYSNALTDCLDAYYELTGKTPLLPRFALGNWWSKYFKYTEKTYLDLMNRFKEENIPISVAVIDMDWHKVDIDPKYGSGWTGFSWNTDFFPDPKRFLDALHALNTKTSLNLHPAGGISAHEDCYEETAKAMGVDPKTEENIPFDIAEKKFIDVYFDKVLKPLEDMGVDFWWMDWQQGNTSKTEGLDPLWMLNHYHYNYARKDGKRGILFSRFSGYGSQRYPVGFSGDTHVTWESLDFQPYFTSSATNVGYGWWSHDIGGHMMGVRDDDLMNRWTQLGVFSPIMRLHSSNSEFISREPWNFSYETHQSMRKFMRLRCEMIPYLYTMNYRASALNRPLVMPLYYFYNNAESQEIKNEYFFGTELIVSPVTHPKDGVTNMGKAKVYLPEGEWFDFFNKYRYSGNRTFTAYRKYDEMPVFAKAGAIIPMSAAEVNPDKNPDEIILNIFPGADNTFTLYEDDNLTESYLDGKFAKTEIKLDWTGKKITIGAPTGDLSVIPENRRYKIVLNCVDDCNVSVNGKFEKRYENGAVIVEISGADGAEISFDSLNITENDYVKKVFDIIYPATAEHNLKARIIKSVREKSKAEALSDVIATDMDENLKSAVIEVLM</sequence>
<dbReference type="PANTHER" id="PTHR43863:SF2">
    <property type="entry name" value="MALTASE-GLUCOAMYLASE"/>
    <property type="match status" value="1"/>
</dbReference>
<keyword evidence="7" id="KW-1185">Reference proteome</keyword>
<evidence type="ECO:0000259" key="4">
    <source>
        <dbReference type="Pfam" id="PF17137"/>
    </source>
</evidence>
<gene>
    <name evidence="6" type="ORF">H8706_07410</name>
</gene>
<feature type="domain" description="Glycosyl hydrolase family 31 C-terminal" evidence="5">
    <location>
        <begin position="501"/>
        <end position="590"/>
    </location>
</feature>
<dbReference type="RefSeq" id="WP_262432121.1">
    <property type="nucleotide sequence ID" value="NZ_JACRTE010000007.1"/>
</dbReference>
<protein>
    <submittedName>
        <fullName evidence="6">DUF5110 domain-containing protein</fullName>
    </submittedName>
</protein>
<dbReference type="GO" id="GO:0004553">
    <property type="term" value="F:hydrolase activity, hydrolyzing O-glycosyl compounds"/>
    <property type="evidence" value="ECO:0007669"/>
    <property type="project" value="InterPro"/>
</dbReference>
<proteinExistence type="inferred from homology"/>
<dbReference type="InterPro" id="IPR013780">
    <property type="entry name" value="Glyco_hydro_b"/>
</dbReference>
<evidence type="ECO:0000256" key="2">
    <source>
        <dbReference type="RuleBase" id="RU361185"/>
    </source>
</evidence>
<dbReference type="InterPro" id="IPR033403">
    <property type="entry name" value="DUF5110"/>
</dbReference>
<dbReference type="Gene3D" id="2.60.40.1180">
    <property type="entry name" value="Golgi alpha-mannosidase II"/>
    <property type="match status" value="2"/>
</dbReference>
<evidence type="ECO:0000313" key="7">
    <source>
        <dbReference type="Proteomes" id="UP000647416"/>
    </source>
</evidence>
<dbReference type="InterPro" id="IPR017853">
    <property type="entry name" value="GH"/>
</dbReference>
<dbReference type="EMBL" id="JACRTE010000007">
    <property type="protein sequence ID" value="MBC8596697.1"/>
    <property type="molecule type" value="Genomic_DNA"/>
</dbReference>